<reference evidence="2 4" key="1">
    <citation type="journal article" date="2017" name="Nature">
        <title>The sunflower genome provides insights into oil metabolism, flowering and Asterid evolution.</title>
        <authorList>
            <person name="Badouin H."/>
            <person name="Gouzy J."/>
            <person name="Grassa C.J."/>
            <person name="Murat F."/>
            <person name="Staton S.E."/>
            <person name="Cottret L."/>
            <person name="Lelandais-Briere C."/>
            <person name="Owens G.L."/>
            <person name="Carrere S."/>
            <person name="Mayjonade B."/>
            <person name="Legrand L."/>
            <person name="Gill N."/>
            <person name="Kane N.C."/>
            <person name="Bowers J.E."/>
            <person name="Hubner S."/>
            <person name="Bellec A."/>
            <person name="Berard A."/>
            <person name="Berges H."/>
            <person name="Blanchet N."/>
            <person name="Boniface M.C."/>
            <person name="Brunel D."/>
            <person name="Catrice O."/>
            <person name="Chaidir N."/>
            <person name="Claudel C."/>
            <person name="Donnadieu C."/>
            <person name="Faraut T."/>
            <person name="Fievet G."/>
            <person name="Helmstetter N."/>
            <person name="King M."/>
            <person name="Knapp S.J."/>
            <person name="Lai Z."/>
            <person name="Le Paslier M.C."/>
            <person name="Lippi Y."/>
            <person name="Lorenzon L."/>
            <person name="Mandel J.R."/>
            <person name="Marage G."/>
            <person name="Marchand G."/>
            <person name="Marquand E."/>
            <person name="Bret-Mestries E."/>
            <person name="Morien E."/>
            <person name="Nambeesan S."/>
            <person name="Nguyen T."/>
            <person name="Pegot-Espagnet P."/>
            <person name="Pouilly N."/>
            <person name="Raftis F."/>
            <person name="Sallet E."/>
            <person name="Schiex T."/>
            <person name="Thomas J."/>
            <person name="Vandecasteele C."/>
            <person name="Vares D."/>
            <person name="Vear F."/>
            <person name="Vautrin S."/>
            <person name="Crespi M."/>
            <person name="Mangin B."/>
            <person name="Burke J.M."/>
            <person name="Salse J."/>
            <person name="Munos S."/>
            <person name="Vincourt P."/>
            <person name="Rieseberg L.H."/>
            <person name="Langlade N.B."/>
        </authorList>
    </citation>
    <scope>NUCLEOTIDE SEQUENCE [LARGE SCALE GENOMIC DNA]</scope>
    <source>
        <strain evidence="4">cv. SF193</strain>
        <tissue evidence="2">Leaves</tissue>
    </source>
</reference>
<dbReference type="STRING" id="4232.A0A251TIH1"/>
<dbReference type="Gene3D" id="3.40.1000.30">
    <property type="match status" value="1"/>
</dbReference>
<dbReference type="PROSITE" id="PS50181">
    <property type="entry name" value="FBOX"/>
    <property type="match status" value="1"/>
</dbReference>
<dbReference type="Proteomes" id="UP000215914">
    <property type="component" value="Chromosome 10"/>
</dbReference>
<evidence type="ECO:0000259" key="1">
    <source>
        <dbReference type="PROSITE" id="PS50181"/>
    </source>
</evidence>
<dbReference type="InterPro" id="IPR036047">
    <property type="entry name" value="F-box-like_dom_sf"/>
</dbReference>
<gene>
    <name evidence="3" type="ORF">HannXRQ_Chr10g0290301</name>
    <name evidence="2" type="ORF">HanXRQr2_Chr10g0445531</name>
</gene>
<dbReference type="EMBL" id="CM007899">
    <property type="protein sequence ID" value="OTG10674.1"/>
    <property type="molecule type" value="Genomic_DNA"/>
</dbReference>
<evidence type="ECO:0000313" key="2">
    <source>
        <dbReference type="EMBL" id="KAF5786825.1"/>
    </source>
</evidence>
<dbReference type="InterPro" id="IPR001810">
    <property type="entry name" value="F-box_dom"/>
</dbReference>
<dbReference type="EMBL" id="MNCJ02000325">
    <property type="protein sequence ID" value="KAF5786825.1"/>
    <property type="molecule type" value="Genomic_DNA"/>
</dbReference>
<proteinExistence type="predicted"/>
<dbReference type="SMART" id="SM00256">
    <property type="entry name" value="FBOX"/>
    <property type="match status" value="1"/>
</dbReference>
<accession>A0A251TIH1</accession>
<dbReference type="CDD" id="cd22165">
    <property type="entry name" value="F-box_AtSKIP22-like"/>
    <property type="match status" value="1"/>
</dbReference>
<reference evidence="3" key="2">
    <citation type="submission" date="2017-02" db="EMBL/GenBank/DDBJ databases">
        <title>Sunflower complete genome.</title>
        <authorList>
            <person name="Langlade N."/>
            <person name="Munos S."/>
        </authorList>
    </citation>
    <scope>NUCLEOTIDE SEQUENCE [LARGE SCALE GENOMIC DNA]</scope>
    <source>
        <tissue evidence="3">Leaves</tissue>
    </source>
</reference>
<dbReference type="Pfam" id="PF12937">
    <property type="entry name" value="F-box-like"/>
    <property type="match status" value="1"/>
</dbReference>
<dbReference type="InParanoid" id="A0A251TIH1"/>
<evidence type="ECO:0000313" key="3">
    <source>
        <dbReference type="EMBL" id="OTG10674.1"/>
    </source>
</evidence>
<dbReference type="SUPFAM" id="SSF81383">
    <property type="entry name" value="F-box domain"/>
    <property type="match status" value="1"/>
</dbReference>
<protein>
    <submittedName>
        <fullName evidence="2 3">F-box domain-containing protein</fullName>
    </submittedName>
</protein>
<dbReference type="PANTHER" id="PTHR47602">
    <property type="entry name" value="F-BOX PROTEIN SKIP22"/>
    <property type="match status" value="1"/>
</dbReference>
<feature type="domain" description="F-box" evidence="1">
    <location>
        <begin position="153"/>
        <end position="199"/>
    </location>
</feature>
<dbReference type="PANTHER" id="PTHR47602:SF2">
    <property type="entry name" value="F-BOX PROTEIN SKIP22"/>
    <property type="match status" value="1"/>
</dbReference>
<evidence type="ECO:0000313" key="4">
    <source>
        <dbReference type="Proteomes" id="UP000215914"/>
    </source>
</evidence>
<dbReference type="Gene3D" id="1.20.1280.50">
    <property type="match status" value="1"/>
</dbReference>
<organism evidence="3 4">
    <name type="scientific">Helianthus annuus</name>
    <name type="common">Common sunflower</name>
    <dbReference type="NCBI Taxonomy" id="4232"/>
    <lineage>
        <taxon>Eukaryota</taxon>
        <taxon>Viridiplantae</taxon>
        <taxon>Streptophyta</taxon>
        <taxon>Embryophyta</taxon>
        <taxon>Tracheophyta</taxon>
        <taxon>Spermatophyta</taxon>
        <taxon>Magnoliopsida</taxon>
        <taxon>eudicotyledons</taxon>
        <taxon>Gunneridae</taxon>
        <taxon>Pentapetalae</taxon>
        <taxon>asterids</taxon>
        <taxon>campanulids</taxon>
        <taxon>Asterales</taxon>
        <taxon>Asteraceae</taxon>
        <taxon>Asteroideae</taxon>
        <taxon>Heliantheae alliance</taxon>
        <taxon>Heliantheae</taxon>
        <taxon>Helianthus</taxon>
    </lineage>
</organism>
<keyword evidence="4" id="KW-1185">Reference proteome</keyword>
<reference evidence="2" key="3">
    <citation type="submission" date="2020-06" db="EMBL/GenBank/DDBJ databases">
        <title>Helianthus annuus Genome sequencing and assembly Release 2.</title>
        <authorList>
            <person name="Gouzy J."/>
            <person name="Langlade N."/>
            <person name="Munos S."/>
        </authorList>
    </citation>
    <scope>NUCLEOTIDE SEQUENCE</scope>
    <source>
        <tissue evidence="2">Leaves</tissue>
    </source>
</reference>
<name>A0A251TIH1_HELAN</name>
<dbReference type="OMA" id="IPPPCFM"/>
<dbReference type="Gramene" id="mRNA:HanXRQr2_Chr10g0445531">
    <property type="protein sequence ID" value="CDS:HanXRQr2_Chr10g0445531.1"/>
    <property type="gene ID" value="HanXRQr2_Chr10g0445531"/>
</dbReference>
<dbReference type="AlphaFoldDB" id="A0A251TIH1"/>
<sequence length="267" mass="30503">MLFGLTIRAVLLDSGFVETNPVSKSLNANSNSNVERKWYIPTLCYTLPKIISSGKNETVMIRFQSVGSYCRIYGCLVGGTTVHSVLLDKDSLSLFSTVVWANCERVIVVMKATNTATKIQPKKEVLKYWKQIKDELVLPLLTDLCEIAGLETPPCFMGLPDELKFKILESVSAFDLARVSCVSSRLRCLASSDELWKRKYDEHFGEVVSVHNGGRTYKEIFVNAWDWEEYQTQCMWASYFYNYNMTQTLLRLGFCTHYERIGSPRHP</sequence>